<evidence type="ECO:0000313" key="2">
    <source>
        <dbReference type="Proteomes" id="UP000298602"/>
    </source>
</evidence>
<dbReference type="EMBL" id="CP040098">
    <property type="protein sequence ID" value="QCQ21327.1"/>
    <property type="molecule type" value="Genomic_DNA"/>
</dbReference>
<proteinExistence type="predicted"/>
<dbReference type="RefSeq" id="WP_137423296.1">
    <property type="nucleotide sequence ID" value="NZ_CP040098.1"/>
</dbReference>
<dbReference type="AlphaFoldDB" id="A0A4P8L0G6"/>
<name>A0A4P8L0G6_9BACT</name>
<sequence>MRFEILDQVEGIEVIAAGTSIRDLAYLEKTYGAGRWRKLKGRAHVRLPNGNIRWVELHWYEAHGIGRKDIKIKRYLE</sequence>
<dbReference type="KEGG" id="dax:FDQ92_03505"/>
<dbReference type="Proteomes" id="UP000298602">
    <property type="component" value="Chromosome"/>
</dbReference>
<keyword evidence="2" id="KW-1185">Reference proteome</keyword>
<protein>
    <submittedName>
        <fullName evidence="1">Uncharacterized protein</fullName>
    </submittedName>
</protein>
<organism evidence="1 2">
    <name type="scientific">Desulfoglaeba alkanexedens ALDC</name>
    <dbReference type="NCBI Taxonomy" id="980445"/>
    <lineage>
        <taxon>Bacteria</taxon>
        <taxon>Pseudomonadati</taxon>
        <taxon>Thermodesulfobacteriota</taxon>
        <taxon>Syntrophobacteria</taxon>
        <taxon>Syntrophobacterales</taxon>
        <taxon>Syntrophobacteraceae</taxon>
        <taxon>Desulfoglaeba</taxon>
    </lineage>
</organism>
<evidence type="ECO:0000313" key="1">
    <source>
        <dbReference type="EMBL" id="QCQ21327.1"/>
    </source>
</evidence>
<reference evidence="1 2" key="1">
    <citation type="submission" date="2019-05" db="EMBL/GenBank/DDBJ databases">
        <title>The Complete Genome Sequence of the n-alkane-degrading Desulfoglaeba alkanexedens ALDC reveals multiple alkylsuccinate synthase gene clusters.</title>
        <authorList>
            <person name="Callaghan A.V."/>
            <person name="Davidova I.A."/>
            <person name="Duncan K.E."/>
            <person name="Morris B."/>
            <person name="McInerney M.J."/>
        </authorList>
    </citation>
    <scope>NUCLEOTIDE SEQUENCE [LARGE SCALE GENOMIC DNA]</scope>
    <source>
        <strain evidence="1 2">ALDC</strain>
    </source>
</reference>
<reference evidence="1 2" key="2">
    <citation type="submission" date="2019-05" db="EMBL/GenBank/DDBJ databases">
        <authorList>
            <person name="Suflita J.M."/>
            <person name="Marks C.R."/>
        </authorList>
    </citation>
    <scope>NUCLEOTIDE SEQUENCE [LARGE SCALE GENOMIC DNA]</scope>
    <source>
        <strain evidence="1 2">ALDC</strain>
    </source>
</reference>
<gene>
    <name evidence="1" type="ORF">FDQ92_03505</name>
</gene>
<dbReference type="OrthoDB" id="5771029at2"/>
<accession>A0A4P8L0G6</accession>